<evidence type="ECO:0000313" key="9">
    <source>
        <dbReference type="EMBL" id="GKV51739.1"/>
    </source>
</evidence>
<dbReference type="GO" id="GO:0006952">
    <property type="term" value="P:defense response"/>
    <property type="evidence" value="ECO:0007669"/>
    <property type="project" value="UniProtKB-KW"/>
</dbReference>
<keyword evidence="4" id="KW-0611">Plant defense</keyword>
<sequence length="545" mass="61378">MGDLVLGPVVEATIDKVISAATEQINLAVSWKAELRRLCNKLTMIRAVLQDADRRQVGDSAVKLWLENLRDVAREAEDVLDEAVYERLKQEVQIQKQMKKKLRLMRRLLNLDFSPDMLPMNLEATLKQHTPPLLFVVGLQEGSRIEELGCLSQLRGELRICHLEHVENYSEAKKAKLSEKIELYELSLKWTERNTEECNHDEDVLAGLKPPPNLRNLTIKRYGGEKCPSWMVPSLSESFSLNNLVDLKILNCEKLKSIPILSGLSSLQQLEITGCRELTRIGDGACAFPTSLSRLGIRSCPRLETIGDSISTLTCLEELDLFRCEDLRPIPSVNGLSSLKKLSIDGCSSVVSLPSGLSSCTALKELIMVRCPNLISIFEDLKDLHSLVDLRILNCENLSIPEESFSCLVCLEYLGIGGFSKELKEFPYLNSIHHLHASLQKLCLFGWEKLTYLPPQIQHLTSLRELTIFDFNQVEALPEWLGSFSSLQTLGILRCANLKYLPSAQAMHRLSNLQYLGIEACPELAGIETGLEWFKISHIPRIEMS</sequence>
<keyword evidence="6" id="KW-0175">Coiled coil</keyword>
<evidence type="ECO:0000256" key="2">
    <source>
        <dbReference type="ARBA" id="ARBA00022737"/>
    </source>
</evidence>
<gene>
    <name evidence="9" type="ORF">SLEP1_g58364</name>
</gene>
<dbReference type="AlphaFoldDB" id="A0AAV5MQ50"/>
<keyword evidence="1" id="KW-0433">Leucine-rich repeat</keyword>
<proteinExistence type="predicted"/>
<dbReference type="Proteomes" id="UP001054252">
    <property type="component" value="Unassembled WGS sequence"/>
</dbReference>
<name>A0AAV5MQ50_9ROSI</name>
<accession>A0AAV5MQ50</accession>
<evidence type="ECO:0008006" key="11">
    <source>
        <dbReference type="Google" id="ProtNLM"/>
    </source>
</evidence>
<dbReference type="Pfam" id="PF18052">
    <property type="entry name" value="Rx_N"/>
    <property type="match status" value="1"/>
</dbReference>
<feature type="coiled-coil region" evidence="6">
    <location>
        <begin position="66"/>
        <end position="105"/>
    </location>
</feature>
<evidence type="ECO:0000256" key="4">
    <source>
        <dbReference type="ARBA" id="ARBA00022821"/>
    </source>
</evidence>
<dbReference type="InterPro" id="IPR032675">
    <property type="entry name" value="LRR_dom_sf"/>
</dbReference>
<evidence type="ECO:0000256" key="6">
    <source>
        <dbReference type="SAM" id="Coils"/>
    </source>
</evidence>
<dbReference type="Gene3D" id="1.20.5.4130">
    <property type="match status" value="1"/>
</dbReference>
<evidence type="ECO:0000256" key="3">
    <source>
        <dbReference type="ARBA" id="ARBA00022741"/>
    </source>
</evidence>
<reference evidence="9 10" key="1">
    <citation type="journal article" date="2021" name="Commun. Biol.">
        <title>The genome of Shorea leprosula (Dipterocarpaceae) highlights the ecological relevance of drought in aseasonal tropical rainforests.</title>
        <authorList>
            <person name="Ng K.K.S."/>
            <person name="Kobayashi M.J."/>
            <person name="Fawcett J.A."/>
            <person name="Hatakeyama M."/>
            <person name="Paape T."/>
            <person name="Ng C.H."/>
            <person name="Ang C.C."/>
            <person name="Tnah L.H."/>
            <person name="Lee C.T."/>
            <person name="Nishiyama T."/>
            <person name="Sese J."/>
            <person name="O'Brien M.J."/>
            <person name="Copetti D."/>
            <person name="Mohd Noor M.I."/>
            <person name="Ong R.C."/>
            <person name="Putra M."/>
            <person name="Sireger I.Z."/>
            <person name="Indrioko S."/>
            <person name="Kosugi Y."/>
            <person name="Izuno A."/>
            <person name="Isagi Y."/>
            <person name="Lee S.L."/>
            <person name="Shimizu K.K."/>
        </authorList>
    </citation>
    <scope>NUCLEOTIDE SEQUENCE [LARGE SCALE GENOMIC DNA]</scope>
    <source>
        <strain evidence="9">214</strain>
    </source>
</reference>
<dbReference type="SUPFAM" id="SSF52058">
    <property type="entry name" value="L domain-like"/>
    <property type="match status" value="1"/>
</dbReference>
<keyword evidence="3" id="KW-0547">Nucleotide-binding</keyword>
<comment type="caution">
    <text evidence="9">The sequence shown here is derived from an EMBL/GenBank/DDBJ whole genome shotgun (WGS) entry which is preliminary data.</text>
</comment>
<evidence type="ECO:0000259" key="8">
    <source>
        <dbReference type="Pfam" id="PF25019"/>
    </source>
</evidence>
<evidence type="ECO:0000259" key="7">
    <source>
        <dbReference type="Pfam" id="PF18052"/>
    </source>
</evidence>
<keyword evidence="2" id="KW-0677">Repeat</keyword>
<protein>
    <recommendedName>
        <fullName evidence="11">Rx N-terminal domain-containing protein</fullName>
    </recommendedName>
</protein>
<dbReference type="GO" id="GO:0005524">
    <property type="term" value="F:ATP binding"/>
    <property type="evidence" value="ECO:0007669"/>
    <property type="project" value="UniProtKB-KW"/>
</dbReference>
<dbReference type="PANTHER" id="PTHR36766:SF70">
    <property type="entry name" value="DISEASE RESISTANCE PROTEIN RGA4"/>
    <property type="match status" value="1"/>
</dbReference>
<keyword evidence="10" id="KW-1185">Reference proteome</keyword>
<feature type="domain" description="R13L1/DRL21-like LRR repeat region" evidence="8">
    <location>
        <begin position="145"/>
        <end position="275"/>
    </location>
</feature>
<feature type="domain" description="Disease resistance N-terminal" evidence="7">
    <location>
        <begin position="9"/>
        <end position="97"/>
    </location>
</feature>
<dbReference type="Gene3D" id="3.80.10.10">
    <property type="entry name" value="Ribonuclease Inhibitor"/>
    <property type="match status" value="3"/>
</dbReference>
<dbReference type="InterPro" id="IPR056789">
    <property type="entry name" value="LRR_R13L1-DRL21"/>
</dbReference>
<evidence type="ECO:0000313" key="10">
    <source>
        <dbReference type="Proteomes" id="UP001054252"/>
    </source>
</evidence>
<keyword evidence="5" id="KW-0067">ATP-binding</keyword>
<dbReference type="PANTHER" id="PTHR36766">
    <property type="entry name" value="PLANT BROAD-SPECTRUM MILDEW RESISTANCE PROTEIN RPW8"/>
    <property type="match status" value="1"/>
</dbReference>
<dbReference type="InterPro" id="IPR041118">
    <property type="entry name" value="Rx_N"/>
</dbReference>
<dbReference type="EMBL" id="BPVZ01000532">
    <property type="protein sequence ID" value="GKV51739.1"/>
    <property type="molecule type" value="Genomic_DNA"/>
</dbReference>
<dbReference type="Pfam" id="PF25019">
    <property type="entry name" value="LRR_R13L1-DRL21"/>
    <property type="match status" value="1"/>
</dbReference>
<evidence type="ECO:0000256" key="5">
    <source>
        <dbReference type="ARBA" id="ARBA00022840"/>
    </source>
</evidence>
<organism evidence="9 10">
    <name type="scientific">Rubroshorea leprosula</name>
    <dbReference type="NCBI Taxonomy" id="152421"/>
    <lineage>
        <taxon>Eukaryota</taxon>
        <taxon>Viridiplantae</taxon>
        <taxon>Streptophyta</taxon>
        <taxon>Embryophyta</taxon>
        <taxon>Tracheophyta</taxon>
        <taxon>Spermatophyta</taxon>
        <taxon>Magnoliopsida</taxon>
        <taxon>eudicotyledons</taxon>
        <taxon>Gunneridae</taxon>
        <taxon>Pentapetalae</taxon>
        <taxon>rosids</taxon>
        <taxon>malvids</taxon>
        <taxon>Malvales</taxon>
        <taxon>Dipterocarpaceae</taxon>
        <taxon>Rubroshorea</taxon>
    </lineage>
</organism>
<evidence type="ECO:0000256" key="1">
    <source>
        <dbReference type="ARBA" id="ARBA00022614"/>
    </source>
</evidence>